<protein>
    <submittedName>
        <fullName evidence="10">Uncharacterized membrane protein YjjB (DUF3815 family)</fullName>
    </submittedName>
</protein>
<dbReference type="InterPro" id="IPR024528">
    <property type="entry name" value="ThrE_2"/>
</dbReference>
<gene>
    <name evidence="10" type="ORF">JOC73_000414</name>
</gene>
<feature type="transmembrane region" description="Helical" evidence="8">
    <location>
        <begin position="6"/>
        <end position="22"/>
    </location>
</feature>
<organism evidence="10 11">
    <name type="scientific">Alkaliphilus hydrothermalis</name>
    <dbReference type="NCBI Taxonomy" id="1482730"/>
    <lineage>
        <taxon>Bacteria</taxon>
        <taxon>Bacillati</taxon>
        <taxon>Bacillota</taxon>
        <taxon>Clostridia</taxon>
        <taxon>Peptostreptococcales</taxon>
        <taxon>Natronincolaceae</taxon>
        <taxon>Alkaliphilus</taxon>
    </lineage>
</organism>
<name>A0ABS2NLT3_9FIRM</name>
<dbReference type="PANTHER" id="PTHR34390">
    <property type="entry name" value="UPF0442 PROTEIN YJJB-RELATED"/>
    <property type="match status" value="1"/>
</dbReference>
<keyword evidence="11" id="KW-1185">Reference proteome</keyword>
<sequence length="151" mass="16300">MIYLLKHLGYAFISTIGFAFIFNTPKAALLRSGLAGAFGWAVYIVVNQVSGSVVLSTFMGSLCIGLVGEVFAILNKNPITVYIIPGIVPLVPGFGLYNTMLSLLENDYDGALLHGSQSVMIAIAIAGALTIALSVNSYRKRVFRRRSRLKI</sequence>
<proteinExistence type="inferred from homology"/>
<comment type="subcellular location">
    <subcellularLocation>
        <location evidence="1">Cell membrane</location>
        <topology evidence="1">Multi-pass membrane protein</topology>
    </subcellularLocation>
</comment>
<feature type="transmembrane region" description="Helical" evidence="8">
    <location>
        <begin position="81"/>
        <end position="99"/>
    </location>
</feature>
<dbReference type="InterPro" id="IPR050539">
    <property type="entry name" value="ThrE_Dicarb/AminoAcid_Exp"/>
</dbReference>
<comment type="similarity">
    <text evidence="7">Belongs to the ThrE exporter (TC 2.A.79) family.</text>
</comment>
<feature type="transmembrane region" description="Helical" evidence="8">
    <location>
        <begin position="52"/>
        <end position="74"/>
    </location>
</feature>
<feature type="domain" description="Threonine/Serine exporter ThrE" evidence="9">
    <location>
        <begin position="10"/>
        <end position="133"/>
    </location>
</feature>
<dbReference type="Proteomes" id="UP001314796">
    <property type="component" value="Unassembled WGS sequence"/>
</dbReference>
<evidence type="ECO:0000256" key="1">
    <source>
        <dbReference type="ARBA" id="ARBA00004651"/>
    </source>
</evidence>
<keyword evidence="6 8" id="KW-0472">Membrane</keyword>
<evidence type="ECO:0000256" key="6">
    <source>
        <dbReference type="ARBA" id="ARBA00023136"/>
    </source>
</evidence>
<evidence type="ECO:0000313" key="10">
    <source>
        <dbReference type="EMBL" id="MBM7613905.1"/>
    </source>
</evidence>
<reference evidence="10 11" key="1">
    <citation type="submission" date="2021-01" db="EMBL/GenBank/DDBJ databases">
        <title>Genomic Encyclopedia of Type Strains, Phase IV (KMG-IV): sequencing the most valuable type-strain genomes for metagenomic binning, comparative biology and taxonomic classification.</title>
        <authorList>
            <person name="Goeker M."/>
        </authorList>
    </citation>
    <scope>NUCLEOTIDE SEQUENCE [LARGE SCALE GENOMIC DNA]</scope>
    <source>
        <strain evidence="10 11">DSM 25890</strain>
    </source>
</reference>
<evidence type="ECO:0000256" key="5">
    <source>
        <dbReference type="ARBA" id="ARBA00022989"/>
    </source>
</evidence>
<dbReference type="EMBL" id="JAFBEE010000002">
    <property type="protein sequence ID" value="MBM7613905.1"/>
    <property type="molecule type" value="Genomic_DNA"/>
</dbReference>
<dbReference type="RefSeq" id="WP_204400192.1">
    <property type="nucleotide sequence ID" value="NZ_JAFBEE010000002.1"/>
</dbReference>
<comment type="caution">
    <text evidence="10">The sequence shown here is derived from an EMBL/GenBank/DDBJ whole genome shotgun (WGS) entry which is preliminary data.</text>
</comment>
<evidence type="ECO:0000256" key="3">
    <source>
        <dbReference type="ARBA" id="ARBA00022519"/>
    </source>
</evidence>
<feature type="transmembrane region" description="Helical" evidence="8">
    <location>
        <begin position="119"/>
        <end position="138"/>
    </location>
</feature>
<evidence type="ECO:0000256" key="4">
    <source>
        <dbReference type="ARBA" id="ARBA00022692"/>
    </source>
</evidence>
<evidence type="ECO:0000259" key="9">
    <source>
        <dbReference type="Pfam" id="PF12821"/>
    </source>
</evidence>
<dbReference type="PANTHER" id="PTHR34390:SF1">
    <property type="entry name" value="SUCCINATE TRANSPORTER SUBUNIT YJJB-RELATED"/>
    <property type="match status" value="1"/>
</dbReference>
<keyword evidence="3" id="KW-0997">Cell inner membrane</keyword>
<keyword evidence="2" id="KW-1003">Cell membrane</keyword>
<dbReference type="Pfam" id="PF12821">
    <property type="entry name" value="ThrE_2"/>
    <property type="match status" value="1"/>
</dbReference>
<evidence type="ECO:0000256" key="2">
    <source>
        <dbReference type="ARBA" id="ARBA00022475"/>
    </source>
</evidence>
<accession>A0ABS2NLT3</accession>
<evidence type="ECO:0000256" key="7">
    <source>
        <dbReference type="ARBA" id="ARBA00034125"/>
    </source>
</evidence>
<evidence type="ECO:0000313" key="11">
    <source>
        <dbReference type="Proteomes" id="UP001314796"/>
    </source>
</evidence>
<keyword evidence="5 8" id="KW-1133">Transmembrane helix</keyword>
<keyword evidence="4 8" id="KW-0812">Transmembrane</keyword>
<evidence type="ECO:0000256" key="8">
    <source>
        <dbReference type="SAM" id="Phobius"/>
    </source>
</evidence>